<name>A0A0F8Y5D4_9ZZZZ</name>
<reference evidence="1" key="1">
    <citation type="journal article" date="2015" name="Nature">
        <title>Complex archaea that bridge the gap between prokaryotes and eukaryotes.</title>
        <authorList>
            <person name="Spang A."/>
            <person name="Saw J.H."/>
            <person name="Jorgensen S.L."/>
            <person name="Zaremba-Niedzwiedzka K."/>
            <person name="Martijn J."/>
            <person name="Lind A.E."/>
            <person name="van Eijk R."/>
            <person name="Schleper C."/>
            <person name="Guy L."/>
            <person name="Ettema T.J."/>
        </authorList>
    </citation>
    <scope>NUCLEOTIDE SEQUENCE</scope>
</reference>
<organism evidence="1">
    <name type="scientific">marine sediment metagenome</name>
    <dbReference type="NCBI Taxonomy" id="412755"/>
    <lineage>
        <taxon>unclassified sequences</taxon>
        <taxon>metagenomes</taxon>
        <taxon>ecological metagenomes</taxon>
    </lineage>
</organism>
<gene>
    <name evidence="1" type="ORF">LCGC14_2863100</name>
</gene>
<comment type="caution">
    <text evidence="1">The sequence shown here is derived from an EMBL/GenBank/DDBJ whole genome shotgun (WGS) entry which is preliminary data.</text>
</comment>
<evidence type="ECO:0000313" key="1">
    <source>
        <dbReference type="EMBL" id="KKK76493.1"/>
    </source>
</evidence>
<accession>A0A0F8Y5D4</accession>
<dbReference type="EMBL" id="LAZR01055379">
    <property type="protein sequence ID" value="KKK76493.1"/>
    <property type="molecule type" value="Genomic_DNA"/>
</dbReference>
<protein>
    <submittedName>
        <fullName evidence="1">Uncharacterized protein</fullName>
    </submittedName>
</protein>
<proteinExistence type="predicted"/>
<dbReference type="AlphaFoldDB" id="A0A0F8Y5D4"/>
<sequence>MYAGINRFDFGTIGTKPSELQYCVLIEEKVQEMVKDIVIKWSTSPDHFCIYNKVYSHFDKFGNLKTQVNWKVEDKIAGEDFSYYLKKRIWGIRWYLAHIFA</sequence>